<dbReference type="Proteomes" id="UP001320972">
    <property type="component" value="Unassembled WGS sequence"/>
</dbReference>
<evidence type="ECO:0000313" key="3">
    <source>
        <dbReference type="Proteomes" id="UP001320972"/>
    </source>
</evidence>
<proteinExistence type="predicted"/>
<dbReference type="AlphaFoldDB" id="A0AAP2Z4A2"/>
<dbReference type="RefSeq" id="WP_338006072.1">
    <property type="nucleotide sequence ID" value="NZ_JAOPKA010000025.1"/>
</dbReference>
<dbReference type="InterPro" id="IPR021799">
    <property type="entry name" value="PIN-like_prokaryotic"/>
</dbReference>
<sequence length="202" mass="21728">MNALYVDACVFATLAEIDHTDVLAELGWTVVIPREIADELADEPAASHLTRVREADSFSVLDQVANEAQPVAANLASSYLDCDGRSWSAEGDVALLAYALHNESLSTIDRTVIATDDRPLRSRCHALDIDVTSTIGILVSAVEHGALESEEAKEAMLAIDEVGPRVSVTSLRTAVRLINEIEATGASRAETELEAEIRSRAE</sequence>
<dbReference type="Proteomes" id="UP001321018">
    <property type="component" value="Unassembled WGS sequence"/>
</dbReference>
<accession>A0AAP2Z4A2</accession>
<evidence type="ECO:0000313" key="1">
    <source>
        <dbReference type="EMBL" id="MCU4744265.1"/>
    </source>
</evidence>
<dbReference type="EMBL" id="JAOPKA010000025">
    <property type="protein sequence ID" value="MCU4744265.1"/>
    <property type="molecule type" value="Genomic_DNA"/>
</dbReference>
<evidence type="ECO:0000313" key="2">
    <source>
        <dbReference type="EMBL" id="MCU4974635.1"/>
    </source>
</evidence>
<gene>
    <name evidence="2" type="ORF">OB955_18095</name>
    <name evidence="1" type="ORF">OB960_23090</name>
</gene>
<dbReference type="EMBL" id="JAOPKB010000013">
    <property type="protein sequence ID" value="MCU4974635.1"/>
    <property type="molecule type" value="Genomic_DNA"/>
</dbReference>
<protein>
    <submittedName>
        <fullName evidence="1">Uncharacterized protein</fullName>
    </submittedName>
</protein>
<comment type="caution">
    <text evidence="1">The sequence shown here is derived from an EMBL/GenBank/DDBJ whole genome shotgun (WGS) entry which is preliminary data.</text>
</comment>
<name>A0AAP2Z4A2_9EURY</name>
<evidence type="ECO:0000313" key="4">
    <source>
        <dbReference type="Proteomes" id="UP001321018"/>
    </source>
</evidence>
<keyword evidence="3" id="KW-1185">Reference proteome</keyword>
<dbReference type="Pfam" id="PF11848">
    <property type="entry name" value="DUF3368"/>
    <property type="match status" value="1"/>
</dbReference>
<reference evidence="1 3" key="1">
    <citation type="submission" date="2022-09" db="EMBL/GenBank/DDBJ databases">
        <title>Enrichment on poylsaccharides allowed isolation of novel metabolic and taxonomic groups of Haloarchaea.</title>
        <authorList>
            <person name="Sorokin D.Y."/>
            <person name="Elcheninov A.G."/>
            <person name="Khizhniak T.V."/>
            <person name="Kolganova T.V."/>
            <person name="Kublanov I.V."/>
        </authorList>
    </citation>
    <scope>NUCLEOTIDE SEQUENCE</scope>
    <source>
        <strain evidence="2 3">AArc-m2/3/4</strain>
        <strain evidence="1">AArc-xg1-1</strain>
    </source>
</reference>
<organism evidence="1 4">
    <name type="scientific">Natronoglomus mannanivorans</name>
    <dbReference type="NCBI Taxonomy" id="2979990"/>
    <lineage>
        <taxon>Archaea</taxon>
        <taxon>Methanobacteriati</taxon>
        <taxon>Methanobacteriota</taxon>
        <taxon>Stenosarchaea group</taxon>
        <taxon>Halobacteria</taxon>
        <taxon>Halobacteriales</taxon>
        <taxon>Natrialbaceae</taxon>
        <taxon>Natronoglomus</taxon>
    </lineage>
</organism>